<name>A0A7S4C374_CHRCT</name>
<sequence length="336" mass="36972">MGCRRKAQRHGDHPLAMAVANPNVIAKTPSACLRVRKMPISNVKPSQMASKLNFVDFCTARQAILLNRRKGLPRDQWTTDNILATAKFCNIDRRDDAVTTELLAEVQAHVHWVLREKVLLAMALRFSGSRRGGAAQLAALIESGRNERGKGTQTPLQRAFAAEEVKCGHNTYQLSLNRKQVSTVIETAADAVIAYVETNGPFADVLDASDFVAEQMTVGKRPQFSANEAAKDFAYFAPGRLMLPASHHRCRLGPGAKKGLQLVRASEGDDLGIRCCTEDAAVTALWLELRGVPLLAWVETIDVEQALCEFSKYEAYRLNGISASKTFIPAYSTRCK</sequence>
<evidence type="ECO:0000313" key="2">
    <source>
        <dbReference type="EMBL" id="CAE0785546.1"/>
    </source>
</evidence>
<evidence type="ECO:0000259" key="1">
    <source>
        <dbReference type="Pfam" id="PF18723"/>
    </source>
</evidence>
<proteinExistence type="predicted"/>
<dbReference type="EMBL" id="HBIZ01061714">
    <property type="protein sequence ID" value="CAE0785546.1"/>
    <property type="molecule type" value="Transcribed_RNA"/>
</dbReference>
<dbReference type="InterPro" id="IPR040684">
    <property type="entry name" value="HMUDK_hel"/>
</dbReference>
<reference evidence="2" key="1">
    <citation type="submission" date="2021-01" db="EMBL/GenBank/DDBJ databases">
        <authorList>
            <person name="Corre E."/>
            <person name="Pelletier E."/>
            <person name="Niang G."/>
            <person name="Scheremetjew M."/>
            <person name="Finn R."/>
            <person name="Kale V."/>
            <person name="Holt S."/>
            <person name="Cochrane G."/>
            <person name="Meng A."/>
            <person name="Brown T."/>
            <person name="Cohen L."/>
        </authorList>
    </citation>
    <scope>NUCLEOTIDE SEQUENCE</scope>
    <source>
        <strain evidence="2">CCMP645</strain>
    </source>
</reference>
<gene>
    <name evidence="2" type="ORF">PCAR00345_LOCUS38254</name>
</gene>
<organism evidence="2">
    <name type="scientific">Chrysotila carterae</name>
    <name type="common">Marine alga</name>
    <name type="synonym">Syracosphaera carterae</name>
    <dbReference type="NCBI Taxonomy" id="13221"/>
    <lineage>
        <taxon>Eukaryota</taxon>
        <taxon>Haptista</taxon>
        <taxon>Haptophyta</taxon>
        <taxon>Prymnesiophyceae</taxon>
        <taxon>Isochrysidales</taxon>
        <taxon>Isochrysidaceae</taxon>
        <taxon>Chrysotila</taxon>
    </lineage>
</organism>
<accession>A0A7S4C374</accession>
<feature type="domain" description="5-hmdU DNA kinase helical" evidence="1">
    <location>
        <begin position="54"/>
        <end position="111"/>
    </location>
</feature>
<protein>
    <recommendedName>
        <fullName evidence="1">5-hmdU DNA kinase helical domain-containing protein</fullName>
    </recommendedName>
</protein>
<dbReference type="Pfam" id="PF18723">
    <property type="entry name" value="HMUDK_hel"/>
    <property type="match status" value="1"/>
</dbReference>
<dbReference type="AlphaFoldDB" id="A0A7S4C374"/>